<dbReference type="Gene3D" id="2.60.40.1930">
    <property type="match status" value="1"/>
</dbReference>
<keyword evidence="3" id="KW-0732">Signal</keyword>
<gene>
    <name evidence="5" type="ORF">DXB65_22775</name>
</gene>
<evidence type="ECO:0000256" key="3">
    <source>
        <dbReference type="SAM" id="SignalP"/>
    </source>
</evidence>
<evidence type="ECO:0000259" key="4">
    <source>
        <dbReference type="SMART" id="SM01360"/>
    </source>
</evidence>
<dbReference type="Pfam" id="PF17973">
    <property type="entry name" value="bMG10"/>
    <property type="match status" value="1"/>
</dbReference>
<dbReference type="InterPro" id="IPR001599">
    <property type="entry name" value="Macroglobln_a2"/>
</dbReference>
<dbReference type="SMART" id="SM01360">
    <property type="entry name" value="A2M"/>
    <property type="match status" value="1"/>
</dbReference>
<dbReference type="Proteomes" id="UP000260983">
    <property type="component" value="Unassembled WGS sequence"/>
</dbReference>
<dbReference type="PROSITE" id="PS51257">
    <property type="entry name" value="PROKAR_LIPOPROTEIN"/>
    <property type="match status" value="1"/>
</dbReference>
<dbReference type="Pfam" id="PF01835">
    <property type="entry name" value="MG2"/>
    <property type="match status" value="1"/>
</dbReference>
<dbReference type="PANTHER" id="PTHR40094:SF1">
    <property type="entry name" value="UBIQUITIN DOMAIN-CONTAINING PROTEIN"/>
    <property type="match status" value="1"/>
</dbReference>
<dbReference type="InterPro" id="IPR041246">
    <property type="entry name" value="Bact_MG10"/>
</dbReference>
<dbReference type="Gene3D" id="1.50.10.20">
    <property type="match status" value="1"/>
</dbReference>
<accession>A0A3E5AZL6</accession>
<evidence type="ECO:0000313" key="6">
    <source>
        <dbReference type="Proteomes" id="UP000260983"/>
    </source>
</evidence>
<feature type="chain" id="PRO_5017586435" evidence="3">
    <location>
        <begin position="26"/>
        <end position="1931"/>
    </location>
</feature>
<evidence type="ECO:0000256" key="2">
    <source>
        <dbReference type="PROSITE-ProRule" id="PRU00339"/>
    </source>
</evidence>
<feature type="domain" description="Alpha-2-macroglobulin" evidence="4">
    <location>
        <begin position="1167"/>
        <end position="1257"/>
    </location>
</feature>
<organism evidence="5 6">
    <name type="scientific">Bacteroides oleiciplenus</name>
    <dbReference type="NCBI Taxonomy" id="626931"/>
    <lineage>
        <taxon>Bacteria</taxon>
        <taxon>Pseudomonadati</taxon>
        <taxon>Bacteroidota</taxon>
        <taxon>Bacteroidia</taxon>
        <taxon>Bacteroidales</taxon>
        <taxon>Bacteroidaceae</taxon>
        <taxon>Bacteroides</taxon>
    </lineage>
</organism>
<dbReference type="PROSITE" id="PS50005">
    <property type="entry name" value="TPR"/>
    <property type="match status" value="1"/>
</dbReference>
<reference evidence="5 6" key="1">
    <citation type="submission" date="2018-08" db="EMBL/GenBank/DDBJ databases">
        <title>A genome reference for cultivated species of the human gut microbiota.</title>
        <authorList>
            <person name="Zou Y."/>
            <person name="Xue W."/>
            <person name="Luo G."/>
        </authorList>
    </citation>
    <scope>NUCLEOTIDE SEQUENCE [LARGE SCALE GENOMIC DNA]</scope>
    <source>
        <strain evidence="5 6">OM05-15BH</strain>
    </source>
</reference>
<dbReference type="RefSeq" id="WP_117725669.1">
    <property type="nucleotide sequence ID" value="NZ_QSUL01000026.1"/>
</dbReference>
<dbReference type="EMBL" id="QSUL01000026">
    <property type="protein sequence ID" value="RGN30801.1"/>
    <property type="molecule type" value="Genomic_DNA"/>
</dbReference>
<comment type="similarity">
    <text evidence="1">Belongs to the protease inhibitor I39 (alpha-2-macroglobulin) family. Bacterial alpha-2-macroglobulin subfamily.</text>
</comment>
<dbReference type="InterPro" id="IPR008930">
    <property type="entry name" value="Terpenoid_cyclase/PrenylTrfase"/>
</dbReference>
<dbReference type="PANTHER" id="PTHR40094">
    <property type="entry name" value="ALPHA-2-MACROGLOBULIN HOMOLOG"/>
    <property type="match status" value="1"/>
</dbReference>
<dbReference type="GO" id="GO:0004866">
    <property type="term" value="F:endopeptidase inhibitor activity"/>
    <property type="evidence" value="ECO:0007669"/>
    <property type="project" value="InterPro"/>
</dbReference>
<dbReference type="Pfam" id="PF00207">
    <property type="entry name" value="A2M"/>
    <property type="match status" value="1"/>
</dbReference>
<dbReference type="InterPro" id="IPR051802">
    <property type="entry name" value="YfhM-like"/>
</dbReference>
<dbReference type="SUPFAM" id="SSF48239">
    <property type="entry name" value="Terpenoid cyclases/Protein prenyltransferases"/>
    <property type="match status" value="1"/>
</dbReference>
<dbReference type="InterPro" id="IPR019734">
    <property type="entry name" value="TPR_rpt"/>
</dbReference>
<keyword evidence="2" id="KW-0802">TPR repeat</keyword>
<sequence length="1931" mass="218014">MERIRRICSLVLLAAFLGCMPMLHAQSFDKLWKQVEQAQKKSLPQTVIKLTDEIFRKGEKEKNTPQMLKAYMCRRANQDMLTPDSFYVNLQGLEQWAKSEQNTVSRAVLHSLVANIYADYAAGNRWELRKRTSLDLEGDALPKDIREWSGNLFMQQVMKYTDETLKDSVELLKTSSRSYVPFVILGDASEYYHHDMYHLLASRSIEALQKVLDFDADTLVKSKIMDIYGQMINTYRKMPDREDATVLTMLDYMKWRNQREDVLFRPRALKEGESDAPNQYLRALDRIIKDYAKRGVCAEAYLAKAHYYRNEQENQKALQLCDEAISLYPDYKRISALRDLKENILQPQLTLNTNKIMYPGDSLSLRVTHKNLDGFTVNLYRTTLMESVSDIPEINSDFYKKYTHKVKTEHLPLSRSKDYQLTTGTCRILLPDEPGIYVLQIVPDAKEGKSSENLIYLTRFKVLTMALPGNNNEVVVLDAETGNPVADAEVIFYSTYYIGKDNKEVERKTTNASGKVTYKSDSKIRSLVARKGSDRSMPLQRVSSGSFVNWGDGTEKSVNNLKLLTDRSLYRPGQTVYVKGIAYTQKNDTADVIPNAVYEIILRDVNRREISRKELRTNEFGSFTTEFMLPTACLNGNYTIEASRGESQAWANIRVEEYKRPTFDIVFDPQKASYQVGDSVQVKGKASSFSGVPLQGLELNYTITRNIYSWWWGYEDGGIPIASGDVIIGDDGDFTIPVRLEGDDEEDNNDVYYTYWIEASVTNQAGETQTAVTSLAAGSRSVVLSVDDEDCICKDDSIRLTFYAKNLNGEPVALKGDYRLVQVVNGDSLVRISGTFESNVATLLPEWKNLPSGEYELQLKAKDDQGRNVDFDKTIVLFSYNDNRPVVKSDVWFYARNEEFDAGHPAQFCFGTSYKDAYVMLDIFSDKQRLDSKVLQLSDSIVRFDVPYLDAYGDGIEYLFTVVKDGNVYSRTVSLRKRLPDKKLTMKWDVFRDKLRPGQEEEWRLTIKTPQGTPAAAEMLATMYDASLDKIYPNRQNFFVDYSRHISIPNWREGYTIWLYYSCNFPMKNWKVPMMIYDRFYDTQSELAEAVVIGYGIAPKSVLTGSVRGMATVQSRAMAKNSADMVAVSDDADTKEVFYEEEMVEAVMAGKADESSTVELRTNFAETAFFYPQLRTNAQGEISFSFTMPQSLTRWNFRGYSHTKGMFTGTLDASAVTSKEFMLSPNMPRFVRVGDKTSIAATVTNLTGKTLKGTTKFILFDPITEKVISTQSHPFTVEAGKTVPVTFRFTVTDKYDFLGVRMIADGGTFSDGEQHLLPVLSNKEYITETLAMPIRGEETRTFSLDSLFNYNSRTATDRRLTVEFTGNPAWYAVQALPTLSQPRTDNATAWAAAYYANSLASYIANSQPRIKAVFDSWRMQGGKKETFLSQLQKNQDVKNILLEESPWLMEATTEAEQQARIATLFDLNNLANGNITALTKLKELQESNGAWSWYKGMPGSRSMTGYITELLIRLPLLTGTKNSDDALSMQQNAFNYLHQQALEEYNNIRKAEKNGAKITTLSYPAMQYLYLVAISGEKVPAANEAAYRYFLSMVGKNLNSNAMGIKAQSAVILQKAGRASEANEFIASIKEHLVQTNERGAYFAFNEKPFLWGTQPISVHVEVMEALRMAGGNDALVEELKLWLLKQKQTTSWNSSVATADAIYALLCQGSDLLASRGDVRIVLGNKVLETYSPAKTTVPGLGYIKESFAQGSSELRAKSITVEKRDAGVAWGAVYAQYLSPISDVKQQGGELAVEKKLYVERTLPGGKAELQPVTASTRLNVGDKVVSRLTIRLDRAMDFVQLKDQRGACFEPMNSISGYRWNSGTGYYVEIEDASTNFFFDSLSKGVYVLEYSYRVARSGQYEAGLATIQCAYAPEYAAHSTSMKVDVE</sequence>
<name>A0A3E5AZL6_9BACE</name>
<protein>
    <submittedName>
        <fullName evidence="5">Alpha-2-macroglobulin</fullName>
    </submittedName>
</protein>
<feature type="signal peptide" evidence="3">
    <location>
        <begin position="1"/>
        <end position="25"/>
    </location>
</feature>
<feature type="repeat" description="TPR" evidence="2">
    <location>
        <begin position="298"/>
        <end position="331"/>
    </location>
</feature>
<proteinExistence type="inferred from homology"/>
<dbReference type="InterPro" id="IPR002890">
    <property type="entry name" value="MG2"/>
</dbReference>
<evidence type="ECO:0000256" key="1">
    <source>
        <dbReference type="ARBA" id="ARBA00010556"/>
    </source>
</evidence>
<comment type="caution">
    <text evidence="5">The sequence shown here is derived from an EMBL/GenBank/DDBJ whole genome shotgun (WGS) entry which is preliminary data.</text>
</comment>
<evidence type="ECO:0000313" key="5">
    <source>
        <dbReference type="EMBL" id="RGN30801.1"/>
    </source>
</evidence>